<dbReference type="RefSeq" id="WP_344987393.1">
    <property type="nucleotide sequence ID" value="NZ_BAAAXV010000001.1"/>
</dbReference>
<dbReference type="Gene3D" id="1.20.1720.10">
    <property type="entry name" value="Multidrug resistance protein D"/>
    <property type="match status" value="1"/>
</dbReference>
<dbReference type="SUPFAM" id="SSF103473">
    <property type="entry name" value="MFS general substrate transporter"/>
    <property type="match status" value="1"/>
</dbReference>
<evidence type="ECO:0000256" key="2">
    <source>
        <dbReference type="ARBA" id="ARBA00022448"/>
    </source>
</evidence>
<feature type="transmembrane region" description="Helical" evidence="7">
    <location>
        <begin position="235"/>
        <end position="253"/>
    </location>
</feature>
<dbReference type="InterPro" id="IPR036259">
    <property type="entry name" value="MFS_trans_sf"/>
</dbReference>
<feature type="transmembrane region" description="Helical" evidence="7">
    <location>
        <begin position="21"/>
        <end position="47"/>
    </location>
</feature>
<feature type="transmembrane region" description="Helical" evidence="7">
    <location>
        <begin position="145"/>
        <end position="169"/>
    </location>
</feature>
<keyword evidence="6 7" id="KW-0472">Membrane</keyword>
<dbReference type="InterPro" id="IPR020846">
    <property type="entry name" value="MFS_dom"/>
</dbReference>
<feature type="transmembrane region" description="Helical" evidence="7">
    <location>
        <begin position="112"/>
        <end position="133"/>
    </location>
</feature>
<dbReference type="PANTHER" id="PTHR42718:SF46">
    <property type="entry name" value="BLR6921 PROTEIN"/>
    <property type="match status" value="1"/>
</dbReference>
<keyword evidence="3" id="KW-1003">Cell membrane</keyword>
<sequence length="468" mass="48640">MLLTTTPPQTPQKLDAALLRTAFVLVLGPILVVLDTTIVSVGVDAVARDLGDPLPAVQWISTAYLLAVAVVMPLSGWAADRFGARTVWMASVGLFVAASALCGLAWSIGSLIAFRVLQGVGGAFIQPLGQSMMVQAAGPARLGRVLSLTILPISFAPVLGPIVGGAILHALDWRWMFLINVPVGALTLLLAAKGLPDDTRTRSGVRLDLFGLALLSPGLAALVYGLAQVGQADTAAVTLPLACGAILVTGYLTHALRSANPPLINVRLFARRGFTVATSNSFLQGAALYSSMLLLPLYYQQVQHADPLQAGLLLAPQALGTAAATYLAGKLTDRMPPRPLVLTGILTTLAGTLAFTQVAAAPALPLLLLSLLVRGAGLGIVMAPSMAAVYSSVDKHQVPQAAATINTINRVGGALGTATLTIALQHHLTTSPTPAAAYGNTFWWVLALSAATLIPALLYPRNRKDPRP</sequence>
<evidence type="ECO:0000256" key="4">
    <source>
        <dbReference type="ARBA" id="ARBA00022692"/>
    </source>
</evidence>
<evidence type="ECO:0000259" key="8">
    <source>
        <dbReference type="PROSITE" id="PS50850"/>
    </source>
</evidence>
<comment type="subcellular location">
    <subcellularLocation>
        <location evidence="1">Cell membrane</location>
        <topology evidence="1">Multi-pass membrane protein</topology>
    </subcellularLocation>
</comment>
<keyword evidence="2" id="KW-0813">Transport</keyword>
<proteinExistence type="predicted"/>
<name>A0ABV5SCL3_9ACTN</name>
<keyword evidence="10" id="KW-1185">Reference proteome</keyword>
<organism evidence="9 10">
    <name type="scientific">Nonomuraea helvata</name>
    <dbReference type="NCBI Taxonomy" id="37484"/>
    <lineage>
        <taxon>Bacteria</taxon>
        <taxon>Bacillati</taxon>
        <taxon>Actinomycetota</taxon>
        <taxon>Actinomycetes</taxon>
        <taxon>Streptosporangiales</taxon>
        <taxon>Streptosporangiaceae</taxon>
        <taxon>Nonomuraea</taxon>
    </lineage>
</organism>
<gene>
    <name evidence="9" type="ORF">ACFFSA_40395</name>
</gene>
<evidence type="ECO:0000313" key="9">
    <source>
        <dbReference type="EMBL" id="MFB9629372.1"/>
    </source>
</evidence>
<evidence type="ECO:0000256" key="5">
    <source>
        <dbReference type="ARBA" id="ARBA00022989"/>
    </source>
</evidence>
<reference evidence="9 10" key="1">
    <citation type="submission" date="2024-09" db="EMBL/GenBank/DDBJ databases">
        <authorList>
            <person name="Sun Q."/>
            <person name="Mori K."/>
        </authorList>
    </citation>
    <scope>NUCLEOTIDE SEQUENCE [LARGE SCALE GENOMIC DNA]</scope>
    <source>
        <strain evidence="9 10">JCM 3143</strain>
    </source>
</reference>
<feature type="transmembrane region" description="Helical" evidence="7">
    <location>
        <begin position="340"/>
        <end position="360"/>
    </location>
</feature>
<keyword evidence="5 7" id="KW-1133">Transmembrane helix</keyword>
<dbReference type="CDD" id="cd17503">
    <property type="entry name" value="MFS_LmrB_MDR_like"/>
    <property type="match status" value="1"/>
</dbReference>
<evidence type="ECO:0000256" key="1">
    <source>
        <dbReference type="ARBA" id="ARBA00004651"/>
    </source>
</evidence>
<dbReference type="Proteomes" id="UP001589532">
    <property type="component" value="Unassembled WGS sequence"/>
</dbReference>
<keyword evidence="4 7" id="KW-0812">Transmembrane</keyword>
<dbReference type="Gene3D" id="1.20.1250.20">
    <property type="entry name" value="MFS general substrate transporter like domains"/>
    <property type="match status" value="1"/>
</dbReference>
<feature type="transmembrane region" description="Helical" evidence="7">
    <location>
        <begin position="411"/>
        <end position="429"/>
    </location>
</feature>
<protein>
    <submittedName>
        <fullName evidence="9">DHA2 family efflux MFS transporter permease subunit</fullName>
    </submittedName>
</protein>
<dbReference type="InterPro" id="IPR004638">
    <property type="entry name" value="EmrB-like"/>
</dbReference>
<dbReference type="Pfam" id="PF07690">
    <property type="entry name" value="MFS_1"/>
    <property type="match status" value="1"/>
</dbReference>
<feature type="transmembrane region" description="Helical" evidence="7">
    <location>
        <begin position="366"/>
        <end position="390"/>
    </location>
</feature>
<feature type="transmembrane region" description="Helical" evidence="7">
    <location>
        <begin position="207"/>
        <end position="229"/>
    </location>
</feature>
<dbReference type="PANTHER" id="PTHR42718">
    <property type="entry name" value="MAJOR FACILITATOR SUPERFAMILY MULTIDRUG TRANSPORTER MFSC"/>
    <property type="match status" value="1"/>
</dbReference>
<accession>A0ABV5SCL3</accession>
<feature type="domain" description="Major facilitator superfamily (MFS) profile" evidence="8">
    <location>
        <begin position="21"/>
        <end position="464"/>
    </location>
</feature>
<dbReference type="EMBL" id="JBHMBW010000056">
    <property type="protein sequence ID" value="MFB9629372.1"/>
    <property type="molecule type" value="Genomic_DNA"/>
</dbReference>
<dbReference type="PROSITE" id="PS50850">
    <property type="entry name" value="MFS"/>
    <property type="match status" value="1"/>
</dbReference>
<evidence type="ECO:0000313" key="10">
    <source>
        <dbReference type="Proteomes" id="UP001589532"/>
    </source>
</evidence>
<feature type="transmembrane region" description="Helical" evidence="7">
    <location>
        <begin position="175"/>
        <end position="195"/>
    </location>
</feature>
<evidence type="ECO:0000256" key="6">
    <source>
        <dbReference type="ARBA" id="ARBA00023136"/>
    </source>
</evidence>
<dbReference type="InterPro" id="IPR011701">
    <property type="entry name" value="MFS"/>
</dbReference>
<evidence type="ECO:0000256" key="3">
    <source>
        <dbReference type="ARBA" id="ARBA00022475"/>
    </source>
</evidence>
<feature type="transmembrane region" description="Helical" evidence="7">
    <location>
        <begin position="59"/>
        <end position="79"/>
    </location>
</feature>
<dbReference type="NCBIfam" id="TIGR00711">
    <property type="entry name" value="efflux_EmrB"/>
    <property type="match status" value="1"/>
</dbReference>
<comment type="caution">
    <text evidence="9">The sequence shown here is derived from an EMBL/GenBank/DDBJ whole genome shotgun (WGS) entry which is preliminary data.</text>
</comment>
<feature type="transmembrane region" description="Helical" evidence="7">
    <location>
        <begin position="274"/>
        <end position="298"/>
    </location>
</feature>
<feature type="transmembrane region" description="Helical" evidence="7">
    <location>
        <begin position="310"/>
        <end position="328"/>
    </location>
</feature>
<evidence type="ECO:0000256" key="7">
    <source>
        <dbReference type="SAM" id="Phobius"/>
    </source>
</evidence>
<feature type="transmembrane region" description="Helical" evidence="7">
    <location>
        <begin position="86"/>
        <end position="106"/>
    </location>
</feature>
<feature type="transmembrane region" description="Helical" evidence="7">
    <location>
        <begin position="441"/>
        <end position="459"/>
    </location>
</feature>